<gene>
    <name evidence="4" type="ORF">CAP_4427</name>
</gene>
<dbReference type="EMBL" id="ASRX01000033">
    <property type="protein sequence ID" value="EYF04459.1"/>
    <property type="molecule type" value="Genomic_DNA"/>
</dbReference>
<evidence type="ECO:0000313" key="5">
    <source>
        <dbReference type="Proteomes" id="UP000019678"/>
    </source>
</evidence>
<comment type="caution">
    <text evidence="4">The sequence shown here is derived from an EMBL/GenBank/DDBJ whole genome shotgun (WGS) entry which is preliminary data.</text>
</comment>
<reference evidence="4 5" key="1">
    <citation type="submission" date="2013-05" db="EMBL/GenBank/DDBJ databases">
        <title>Genome assembly of Chondromyces apiculatus DSM 436.</title>
        <authorList>
            <person name="Sharma G."/>
            <person name="Khatri I."/>
            <person name="Kaur C."/>
            <person name="Mayilraj S."/>
            <person name="Subramanian S."/>
        </authorList>
    </citation>
    <scope>NUCLEOTIDE SEQUENCE [LARGE SCALE GENOMIC DNA]</scope>
    <source>
        <strain evidence="4 5">DSM 436</strain>
    </source>
</reference>
<feature type="signal peptide" evidence="3">
    <location>
        <begin position="1"/>
        <end position="25"/>
    </location>
</feature>
<keyword evidence="1" id="KW-0880">Kelch repeat</keyword>
<sequence>MTKHLTTHTRTTRLLLISLVPVGLAACIVTEHGGDALDTPALDDNPTHDEALSPEVAATGAGALAATALRLHFETQADHVLRVPGDDTFEASAQGFTFRGTPGGGPLRVEAHLPRAGAAPIVMRSPDGFEVRVRELDMHGDAHRAEHAIAYARAGGTSFWTVTAAGLEEWLHLGRGVARSGDIVASWEIEGAASVSLHGTAVRLDDVRGVARLWVTAPSAYAEGGRQLPVHLGVEGTHLTLRVDDVRGEEVLIDPSWTAAAPMFTARKSHTATLLNDGRVLVTGGTGTSGALSSIELYNPLFNAWSVAASMTSSRSGHTATLLPGGKVLLIGAGAAELYDPPTNTWAATGAMITAPTKHTATLLANGTVFVASGDNNSTQLYNPATNTWISRAAMDPAMRAGAAVRLADGRVLVTRLRLTQIYKPTLNTWSATIATQRDHSEPLASLLADGRVLLVGGDYEYLYEPYEEYPYRFQRAEVYDPTLGAWSTVPSLAFEGGFFGGTLSPLPNGTHFIAGGYRISTSAYPYAWTTSRTFYPLTGTVSSITSSDAGRAYHTATPLGPTSSKVLIAGGSTISPPQHGTPINTTQLYDLL</sequence>
<dbReference type="PANTHER" id="PTHR24412">
    <property type="entry name" value="KELCH PROTEIN"/>
    <property type="match status" value="1"/>
</dbReference>
<keyword evidence="2" id="KW-0677">Repeat</keyword>
<dbReference type="SMART" id="SM00612">
    <property type="entry name" value="Kelch"/>
    <property type="match status" value="3"/>
</dbReference>
<organism evidence="4 5">
    <name type="scientific">Chondromyces apiculatus DSM 436</name>
    <dbReference type="NCBI Taxonomy" id="1192034"/>
    <lineage>
        <taxon>Bacteria</taxon>
        <taxon>Pseudomonadati</taxon>
        <taxon>Myxococcota</taxon>
        <taxon>Polyangia</taxon>
        <taxon>Polyangiales</taxon>
        <taxon>Polyangiaceae</taxon>
        <taxon>Chondromyces</taxon>
    </lineage>
</organism>
<dbReference type="InterPro" id="IPR015915">
    <property type="entry name" value="Kelch-typ_b-propeller"/>
</dbReference>
<dbReference type="Gene3D" id="2.130.10.80">
    <property type="entry name" value="Galactose oxidase/kelch, beta-propeller"/>
    <property type="match status" value="2"/>
</dbReference>
<dbReference type="InterPro" id="IPR037293">
    <property type="entry name" value="Gal_Oxidase_central_sf"/>
</dbReference>
<evidence type="ECO:0000313" key="4">
    <source>
        <dbReference type="EMBL" id="EYF04459.1"/>
    </source>
</evidence>
<protein>
    <submittedName>
        <fullName evidence="4">Uncharacterized protein</fullName>
    </submittedName>
</protein>
<dbReference type="eggNOG" id="COG3055">
    <property type="taxonomic scope" value="Bacteria"/>
</dbReference>
<dbReference type="PANTHER" id="PTHR24412:SF497">
    <property type="entry name" value="KELCH-LIKE PROTEIN 18"/>
    <property type="match status" value="1"/>
</dbReference>
<dbReference type="Pfam" id="PF01344">
    <property type="entry name" value="Kelch_1"/>
    <property type="match status" value="1"/>
</dbReference>
<evidence type="ECO:0000256" key="1">
    <source>
        <dbReference type="ARBA" id="ARBA00022441"/>
    </source>
</evidence>
<keyword evidence="3" id="KW-0732">Signal</keyword>
<proteinExistence type="predicted"/>
<accession>A0A017T5F0</accession>
<dbReference type="InterPro" id="IPR006652">
    <property type="entry name" value="Kelch_1"/>
</dbReference>
<keyword evidence="5" id="KW-1185">Reference proteome</keyword>
<evidence type="ECO:0000256" key="3">
    <source>
        <dbReference type="SAM" id="SignalP"/>
    </source>
</evidence>
<dbReference type="Gene3D" id="2.120.10.80">
    <property type="entry name" value="Kelch-type beta propeller"/>
    <property type="match status" value="1"/>
</dbReference>
<dbReference type="Proteomes" id="UP000019678">
    <property type="component" value="Unassembled WGS sequence"/>
</dbReference>
<dbReference type="AlphaFoldDB" id="A0A017T5F0"/>
<dbReference type="OrthoDB" id="5498078at2"/>
<dbReference type="SUPFAM" id="SSF117281">
    <property type="entry name" value="Kelch motif"/>
    <property type="match status" value="1"/>
</dbReference>
<dbReference type="PROSITE" id="PS51257">
    <property type="entry name" value="PROKAR_LIPOPROTEIN"/>
    <property type="match status" value="1"/>
</dbReference>
<dbReference type="RefSeq" id="WP_052375616.1">
    <property type="nucleotide sequence ID" value="NZ_ASRX01000033.1"/>
</dbReference>
<dbReference type="STRING" id="1192034.CAP_4427"/>
<name>A0A017T5F0_9BACT</name>
<evidence type="ECO:0000256" key="2">
    <source>
        <dbReference type="ARBA" id="ARBA00022737"/>
    </source>
</evidence>
<feature type="chain" id="PRO_5001496364" evidence="3">
    <location>
        <begin position="26"/>
        <end position="593"/>
    </location>
</feature>